<name>A0A7D6WUC1_9VIRU</name>
<dbReference type="EMBL" id="MT247744">
    <property type="protein sequence ID" value="QMI57804.1"/>
    <property type="molecule type" value="Genomic_DNA"/>
</dbReference>
<evidence type="ECO:0000313" key="1">
    <source>
        <dbReference type="EMBL" id="QMI57804.1"/>
    </source>
</evidence>
<accession>A0A7D6WUC1</accession>
<reference evidence="1" key="1">
    <citation type="journal article" date="2020" name="Sci">
        <title>Metagenomics characterisation of avian parvoviruses and picornaviruses from Australian wild ducks.</title>
        <authorList>
            <person name="Vibin J."/>
            <person name="Chamings A."/>
            <person name="Klaassen M."/>
            <person name="Bhatta T.R."/>
            <person name="Alexandersen S."/>
        </authorList>
    </citation>
    <scope>NUCLEOTIDE SEQUENCE</scope>
    <source>
        <strain evidence="1">PBDCPaV/N470/2334nt/PBD08.18-AU-2018</strain>
    </source>
</reference>
<keyword evidence="1" id="KW-0946">Virion</keyword>
<sequence length="231" mass="25365">MIFGDGVKVKKKCSSIECGFSNLNITYPMVNLILERANRIANAAIAANSQAARLLLAAQQLDECIQRNDPRAPGNSWLPGVVNPNNQWGPDPCGKERETLESMQQSIAGEKVAALQNLGAAVAPQLAHPQEPTPNTDPAVPASEYVVPDPGQDNPFMAMSHDEIMELIEQGAQQAIEDFQTHLAEIAEAMDTIYGATRKVILWCPWGGPPVRNLKWQYKPKNDSWLNKWAP</sequence>
<protein>
    <submittedName>
        <fullName evidence="1">Nucleoprotein</fullName>
    </submittedName>
</protein>
<organism evidence="1">
    <name type="scientific">Pacific black duck chaphamaparvovirus</name>
    <dbReference type="NCBI Taxonomy" id="2759406"/>
    <lineage>
        <taxon>Viruses</taxon>
        <taxon>Monodnaviria</taxon>
        <taxon>Shotokuvirae</taxon>
        <taxon>Cossaviricota</taxon>
        <taxon>Quintoviricetes</taxon>
        <taxon>Piccovirales</taxon>
        <taxon>Parvoviridae</taxon>
        <taxon>Hamaparvovirinae</taxon>
        <taxon>Chaphamaparvovirus</taxon>
    </lineage>
</organism>
<dbReference type="GO" id="GO:0019013">
    <property type="term" value="C:viral nucleocapsid"/>
    <property type="evidence" value="ECO:0007669"/>
    <property type="project" value="UniProtKB-KW"/>
</dbReference>
<proteinExistence type="predicted"/>
<keyword evidence="1" id="KW-0543">Viral nucleoprotein</keyword>